<reference evidence="7 8" key="1">
    <citation type="submission" date="2015-04" db="EMBL/GenBank/DDBJ databases">
        <authorList>
            <person name="Syromyatnikov M.Y."/>
            <person name="Popov V.N."/>
        </authorList>
    </citation>
    <scope>NUCLEOTIDE SEQUENCE [LARGE SCALE GENOMIC DNA]</scope>
</reference>
<evidence type="ECO:0000259" key="5">
    <source>
        <dbReference type="SMART" id="SM00385"/>
    </source>
</evidence>
<proteinExistence type="inferred from homology"/>
<dbReference type="PROSITE" id="PS00292">
    <property type="entry name" value="CYCLINS"/>
    <property type="match status" value="1"/>
</dbReference>
<feature type="domain" description="Cyclin-like" evidence="5">
    <location>
        <begin position="309"/>
        <end position="391"/>
    </location>
</feature>
<dbReference type="CDD" id="cd20504">
    <property type="entry name" value="CYCLIN_CCNA_rpt1"/>
    <property type="match status" value="1"/>
</dbReference>
<evidence type="ECO:0000259" key="6">
    <source>
        <dbReference type="SMART" id="SM01332"/>
    </source>
</evidence>
<comment type="similarity">
    <text evidence="4">Belongs to the cyclin family.</text>
</comment>
<dbReference type="InterPro" id="IPR039361">
    <property type="entry name" value="Cyclin"/>
</dbReference>
<dbReference type="InterPro" id="IPR006671">
    <property type="entry name" value="Cyclin_N"/>
</dbReference>
<dbReference type="SUPFAM" id="SSF47954">
    <property type="entry name" value="Cyclin-like"/>
    <property type="match status" value="2"/>
</dbReference>
<dbReference type="InterPro" id="IPR046965">
    <property type="entry name" value="Cyclin_A/B-like"/>
</dbReference>
<dbReference type="PIRSF" id="PIRSF001771">
    <property type="entry name" value="Cyclin_A_B_D_E"/>
    <property type="match status" value="1"/>
</dbReference>
<organism evidence="7 8">
    <name type="scientific">Clunio marinus</name>
    <dbReference type="NCBI Taxonomy" id="568069"/>
    <lineage>
        <taxon>Eukaryota</taxon>
        <taxon>Metazoa</taxon>
        <taxon>Ecdysozoa</taxon>
        <taxon>Arthropoda</taxon>
        <taxon>Hexapoda</taxon>
        <taxon>Insecta</taxon>
        <taxon>Pterygota</taxon>
        <taxon>Neoptera</taxon>
        <taxon>Endopterygota</taxon>
        <taxon>Diptera</taxon>
        <taxon>Nematocera</taxon>
        <taxon>Chironomoidea</taxon>
        <taxon>Chironomidae</taxon>
        <taxon>Clunio</taxon>
    </lineage>
</organism>
<accession>A0A1J1IAM4</accession>
<feature type="domain" description="Cyclin C-terminal" evidence="6">
    <location>
        <begin position="305"/>
        <end position="422"/>
    </location>
</feature>
<dbReference type="EMBL" id="CVRI01000043">
    <property type="protein sequence ID" value="CRK96014.1"/>
    <property type="molecule type" value="Genomic_DNA"/>
</dbReference>
<dbReference type="STRING" id="568069.A0A1J1IAM4"/>
<dbReference type="PANTHER" id="PTHR10177">
    <property type="entry name" value="CYCLINS"/>
    <property type="match status" value="1"/>
</dbReference>
<evidence type="ECO:0000256" key="2">
    <source>
        <dbReference type="ARBA" id="ARBA00023127"/>
    </source>
</evidence>
<evidence type="ECO:0000256" key="4">
    <source>
        <dbReference type="RuleBase" id="RU000383"/>
    </source>
</evidence>
<evidence type="ECO:0000256" key="1">
    <source>
        <dbReference type="ARBA" id="ARBA00022618"/>
    </source>
</evidence>
<dbReference type="SMART" id="SM01332">
    <property type="entry name" value="Cyclin_C"/>
    <property type="match status" value="1"/>
</dbReference>
<evidence type="ECO:0000256" key="3">
    <source>
        <dbReference type="ARBA" id="ARBA00023306"/>
    </source>
</evidence>
<dbReference type="OrthoDB" id="5590282at2759"/>
<dbReference type="InterPro" id="IPR004367">
    <property type="entry name" value="Cyclin_C-dom"/>
</dbReference>
<dbReference type="GO" id="GO:0044772">
    <property type="term" value="P:mitotic cell cycle phase transition"/>
    <property type="evidence" value="ECO:0007669"/>
    <property type="project" value="InterPro"/>
</dbReference>
<dbReference type="InterPro" id="IPR013763">
    <property type="entry name" value="Cyclin-like_dom"/>
</dbReference>
<dbReference type="GO" id="GO:0016538">
    <property type="term" value="F:cyclin-dependent protein serine/threonine kinase regulator activity"/>
    <property type="evidence" value="ECO:0007669"/>
    <property type="project" value="InterPro"/>
</dbReference>
<dbReference type="FunFam" id="1.10.472.10:FF:000001">
    <property type="entry name" value="G2/mitotic-specific cyclin"/>
    <property type="match status" value="1"/>
</dbReference>
<dbReference type="SMART" id="SM00385">
    <property type="entry name" value="CYCLIN"/>
    <property type="match status" value="2"/>
</dbReference>
<protein>
    <submittedName>
        <fullName evidence="7">CLUMA_CG009454, isoform A</fullName>
    </submittedName>
</protein>
<dbReference type="Proteomes" id="UP000183832">
    <property type="component" value="Unassembled WGS sequence"/>
</dbReference>
<evidence type="ECO:0000313" key="7">
    <source>
        <dbReference type="EMBL" id="CRK96014.1"/>
    </source>
</evidence>
<dbReference type="GO" id="GO:0051301">
    <property type="term" value="P:cell division"/>
    <property type="evidence" value="ECO:0007669"/>
    <property type="project" value="UniProtKB-KW"/>
</dbReference>
<dbReference type="AlphaFoldDB" id="A0A1J1IAM4"/>
<dbReference type="Pfam" id="PF02984">
    <property type="entry name" value="Cyclin_C"/>
    <property type="match status" value="1"/>
</dbReference>
<gene>
    <name evidence="7" type="primary">putative G2</name>
    <name evidence="7" type="synonym">mitotic-specific cyclin-A</name>
    <name evidence="7" type="ORF">CLUMA_CG009454</name>
</gene>
<keyword evidence="1" id="KW-0132">Cell division</keyword>
<feature type="domain" description="Cyclin-like" evidence="5">
    <location>
        <begin position="212"/>
        <end position="296"/>
    </location>
</feature>
<dbReference type="Gene3D" id="1.10.472.10">
    <property type="entry name" value="Cyclin-like"/>
    <property type="match status" value="2"/>
</dbReference>
<evidence type="ECO:0000313" key="8">
    <source>
        <dbReference type="Proteomes" id="UP000183832"/>
    </source>
</evidence>
<dbReference type="InterPro" id="IPR048258">
    <property type="entry name" value="Cyclins_cyclin-box"/>
</dbReference>
<dbReference type="GO" id="GO:0005634">
    <property type="term" value="C:nucleus"/>
    <property type="evidence" value="ECO:0007669"/>
    <property type="project" value="UniProtKB-ARBA"/>
</dbReference>
<dbReference type="InterPro" id="IPR036915">
    <property type="entry name" value="Cyclin-like_sf"/>
</dbReference>
<keyword evidence="8" id="KW-1185">Reference proteome</keyword>
<sequence>MSNFVIFEDQENVHEKGLGAVGGAKKERQKLMPLGNKAINNENAFENQGKKIQKASESSSTIISGTYIQKNVFVTKEDQKIKASVKVEEVACEEESIINVTSDEWSTDNLEASSFSYRTTKDIHAKDEIATPMSIIEPSTPMSIDKSVLGGNLSHKSIIRNDRDRFFEVYEYQKDILEYLKQVESQKNIRPRAEYMKKQPDINDSMRAILVDWLVEVSEEYRLQSETLCLAVNYIDRFLSYMSVVRAKLQLVGTAAMFIASKYEEIYPPEIGEFVYITDDTYTKQQVLRMEKLLLKVLSFDLCAPSALAFINLYSSMINIPDKVKFLAQYLCELSLLRALPFLNYTPSRLSAAALAMAYHTFGFPIWNKKMRDTFGYEIEELTEIIAHLSEIHVEAESMTQQAIQEKYKAGKYLQVSSVKAKQILNEELNEIIAKLDENDDLNSTAENIENVRQKTEMLFN</sequence>
<dbReference type="Pfam" id="PF00134">
    <property type="entry name" value="Cyclin_N"/>
    <property type="match status" value="1"/>
</dbReference>
<keyword evidence="3" id="KW-0131">Cell cycle</keyword>
<name>A0A1J1IAM4_9DIPT</name>
<keyword evidence="2 4" id="KW-0195">Cyclin</keyword>